<dbReference type="Proteomes" id="UP000625780">
    <property type="component" value="Unassembled WGS sequence"/>
</dbReference>
<feature type="domain" description="Outer membrane protein beta-barrel" evidence="1">
    <location>
        <begin position="61"/>
        <end position="128"/>
    </location>
</feature>
<evidence type="ECO:0000259" key="1">
    <source>
        <dbReference type="Pfam" id="PF13568"/>
    </source>
</evidence>
<dbReference type="PROSITE" id="PS00695">
    <property type="entry name" value="ENT_VIR_OMP_2"/>
    <property type="match status" value="1"/>
</dbReference>
<keyword evidence="3" id="KW-1185">Reference proteome</keyword>
<gene>
    <name evidence="2" type="ORF">GCM10011361_11130</name>
</gene>
<dbReference type="Pfam" id="PF13568">
    <property type="entry name" value="OMP_b-brl_2"/>
    <property type="match status" value="1"/>
</dbReference>
<dbReference type="SUPFAM" id="SSF56925">
    <property type="entry name" value="OMPA-like"/>
    <property type="match status" value="1"/>
</dbReference>
<evidence type="ECO:0000313" key="2">
    <source>
        <dbReference type="EMBL" id="GGD45942.1"/>
    </source>
</evidence>
<accession>A0ABQ1QVI4</accession>
<proteinExistence type="predicted"/>
<name>A0ABQ1QVI4_9FLAO</name>
<evidence type="ECO:0000313" key="3">
    <source>
        <dbReference type="Proteomes" id="UP000625780"/>
    </source>
</evidence>
<dbReference type="InterPro" id="IPR000758">
    <property type="entry name" value="Enterovir_OMP"/>
</dbReference>
<protein>
    <recommendedName>
        <fullName evidence="1">Outer membrane protein beta-barrel domain-containing protein</fullName>
    </recommendedName>
</protein>
<comment type="caution">
    <text evidence="2">The sequence shown here is derived from an EMBL/GenBank/DDBJ whole genome shotgun (WGS) entry which is preliminary data.</text>
</comment>
<reference evidence="3" key="1">
    <citation type="journal article" date="2019" name="Int. J. Syst. Evol. Microbiol.">
        <title>The Global Catalogue of Microorganisms (GCM) 10K type strain sequencing project: providing services to taxonomists for standard genome sequencing and annotation.</title>
        <authorList>
            <consortium name="The Broad Institute Genomics Platform"/>
            <consortium name="The Broad Institute Genome Sequencing Center for Infectious Disease"/>
            <person name="Wu L."/>
            <person name="Ma J."/>
        </authorList>
    </citation>
    <scope>NUCLEOTIDE SEQUENCE [LARGE SCALE GENOMIC DNA]</scope>
    <source>
        <strain evidence="3">CGMCC 1.12606</strain>
    </source>
</reference>
<dbReference type="InterPro" id="IPR025665">
    <property type="entry name" value="Beta-barrel_OMP_2"/>
</dbReference>
<dbReference type="EMBL" id="BMFH01000001">
    <property type="protein sequence ID" value="GGD45942.1"/>
    <property type="molecule type" value="Genomic_DNA"/>
</dbReference>
<dbReference type="InterPro" id="IPR011250">
    <property type="entry name" value="OMP/PagP_B-barrel"/>
</dbReference>
<sequence length="151" mass="16458">MNAQSIGVRAGADFATAKADFDGIKISDNETGFYLGLFTEIEAAETLNIRPEINYISIKDLDQIQVPVLAQFGLVDKFNVVAGPSFGFLLNTEEGEKSFNFGAALGLSFDFSENFLVEGRYTLGLSNLVEDNEFDASLKLSGFQLGLGYKF</sequence>
<organism evidence="2 3">
    <name type="scientific">Muriicola marianensis</name>
    <dbReference type="NCBI Taxonomy" id="1324801"/>
    <lineage>
        <taxon>Bacteria</taxon>
        <taxon>Pseudomonadati</taxon>
        <taxon>Bacteroidota</taxon>
        <taxon>Flavobacteriia</taxon>
        <taxon>Flavobacteriales</taxon>
        <taxon>Flavobacteriaceae</taxon>
        <taxon>Muriicola</taxon>
    </lineage>
</organism>